<gene>
    <name evidence="2" type="ORF">PSNMU_V1.4_AUG-EV-PASAV3_0026840</name>
</gene>
<name>A0A448Z1N0_9STRA</name>
<organism evidence="2 3">
    <name type="scientific">Pseudo-nitzschia multistriata</name>
    <dbReference type="NCBI Taxonomy" id="183589"/>
    <lineage>
        <taxon>Eukaryota</taxon>
        <taxon>Sar</taxon>
        <taxon>Stramenopiles</taxon>
        <taxon>Ochrophyta</taxon>
        <taxon>Bacillariophyta</taxon>
        <taxon>Bacillariophyceae</taxon>
        <taxon>Bacillariophycidae</taxon>
        <taxon>Bacillariales</taxon>
        <taxon>Bacillariaceae</taxon>
        <taxon>Pseudo-nitzschia</taxon>
    </lineage>
</organism>
<keyword evidence="3" id="KW-1185">Reference proteome</keyword>
<proteinExistence type="predicted"/>
<dbReference type="Proteomes" id="UP000291116">
    <property type="component" value="Unassembled WGS sequence"/>
</dbReference>
<evidence type="ECO:0000313" key="3">
    <source>
        <dbReference type="Proteomes" id="UP000291116"/>
    </source>
</evidence>
<feature type="compositionally biased region" description="Low complexity" evidence="1">
    <location>
        <begin position="761"/>
        <end position="779"/>
    </location>
</feature>
<dbReference type="EMBL" id="CAACVS010000072">
    <property type="protein sequence ID" value="VEU35936.1"/>
    <property type="molecule type" value="Genomic_DNA"/>
</dbReference>
<reference evidence="2 3" key="1">
    <citation type="submission" date="2019-01" db="EMBL/GenBank/DDBJ databases">
        <authorList>
            <person name="Ferrante I. M."/>
        </authorList>
    </citation>
    <scope>NUCLEOTIDE SEQUENCE [LARGE SCALE GENOMIC DNA]</scope>
    <source>
        <strain evidence="2 3">B856</strain>
    </source>
</reference>
<feature type="region of interest" description="Disordered" evidence="1">
    <location>
        <begin position="758"/>
        <end position="807"/>
    </location>
</feature>
<evidence type="ECO:0000256" key="1">
    <source>
        <dbReference type="SAM" id="MobiDB-lite"/>
    </source>
</evidence>
<dbReference type="AlphaFoldDB" id="A0A448Z1N0"/>
<feature type="region of interest" description="Disordered" evidence="1">
    <location>
        <begin position="726"/>
        <end position="746"/>
    </location>
</feature>
<protein>
    <submittedName>
        <fullName evidence="2">Uncharacterized protein</fullName>
    </submittedName>
</protein>
<evidence type="ECO:0000313" key="2">
    <source>
        <dbReference type="EMBL" id="VEU35936.1"/>
    </source>
</evidence>
<accession>A0A448Z1N0</accession>
<dbReference type="OrthoDB" id="42195at2759"/>
<sequence>MRDHGAHQTYSSCDEDSHQFGKFSEVAFGNDPRFCFRATENPEKSPTNGANPEYANIPLPKTMSNCPQDIQPVKKSALQSAGRIHNRTNNPDANSERSECVWEPLVHTKPNGNENNIVAQNNFLALGNSFDYGAESTLVDRSIFDNLRRISGSSAHKNIPRFVDGTRVSTTEYSRTSTDMRKNKNQHHKPPDMDIEQITEKFSKVWIRLLNMGRIHEYKNDNMVKTPALLKPSTVQVQAETIEAEKVQAKEKFEMSADEREAIANEIHGVDNCAVAENPSMIAASLLALREEIDHHLHEDLLDNPRSNQNRKGMPSAIFSKKAYQLGLHLNSEYIQSDSFRLCFLRKALFHIEDAAIQFFRYLDVIYDMFGQVALMRPLYLTDLTERELRYLNRGQQQLFPSRDRAGRRIIAFLGCNNTEYTLREKYRVRTYLESVMAQDETTQKLGYVSIGVIQRSGKVDLGGERNPKFFQRCNKACPVRCSALHICFPNGHFAYYFIQIAVILFCDRKMRSLLRCHRGSTLETTCSLSGYGIPSGDIPITSGGKVKTKNVTSFVKARTAIEAVQKHQIETHCRHRQHQQLLRLDQRSAQHLQNAAVVGASPKTAGGGGYPILVRSLIDCPDSRCVVFGNKGMYEHNGNLRFRHFLIDTEMRRTTRIKNFDESVTSMVQFVRDIIDEAKSGESTGGVWSKGETFRFYSYKRDLFLYAEITDPLELQRRVHQMLRDSRKRSKGDEDLGNSAEGCPAHTIIYSNDNVASIRDSSSGDTTPTPTGLQPTPGAMGVTSLDDSWPTEPNQNSGKRIKTSNA</sequence>